<feature type="domain" description="Mediator complex subunit 15 KIX" evidence="4">
    <location>
        <begin position="20"/>
        <end position="99"/>
    </location>
</feature>
<feature type="compositionally biased region" description="Low complexity" evidence="3">
    <location>
        <begin position="303"/>
        <end position="364"/>
    </location>
</feature>
<dbReference type="GO" id="GO:0003713">
    <property type="term" value="F:transcription coactivator activity"/>
    <property type="evidence" value="ECO:0007669"/>
    <property type="project" value="InterPro"/>
</dbReference>
<feature type="compositionally biased region" description="Low complexity" evidence="3">
    <location>
        <begin position="223"/>
        <end position="240"/>
    </location>
</feature>
<organism evidence="5 6">
    <name type="scientific">Dipteronia dyeriana</name>
    <dbReference type="NCBI Taxonomy" id="168575"/>
    <lineage>
        <taxon>Eukaryota</taxon>
        <taxon>Viridiplantae</taxon>
        <taxon>Streptophyta</taxon>
        <taxon>Embryophyta</taxon>
        <taxon>Tracheophyta</taxon>
        <taxon>Spermatophyta</taxon>
        <taxon>Magnoliopsida</taxon>
        <taxon>eudicotyledons</taxon>
        <taxon>Gunneridae</taxon>
        <taxon>Pentapetalae</taxon>
        <taxon>rosids</taxon>
        <taxon>malvids</taxon>
        <taxon>Sapindales</taxon>
        <taxon>Sapindaceae</taxon>
        <taxon>Hippocastanoideae</taxon>
        <taxon>Acereae</taxon>
        <taxon>Dipteronia</taxon>
    </lineage>
</organism>
<feature type="compositionally biased region" description="Low complexity" evidence="3">
    <location>
        <begin position="408"/>
        <end position="456"/>
    </location>
</feature>
<sequence length="1355" mass="148768">MDNNNWRPTPPGGEPTMETPDWRTQLQPDSRQRIVNKIMDTLKRHLPFSGPEGLSELKKIAGRFEEKIYTAATNQSDYLRRISLKMLSMESKSQSTMSNSLQPNSGSTSNKPPDPVMQNQVHNQGQSLPIPLSANQPQPRQQLLSQNIQNNMSTAGVQSSSGLPSVLPSASGLNQTPISSVVGQNSNMQNISSVSQNVVGSSMGQGAPSNLYANSQRQMPGRQQVLSQQQQQQSQNPQQYLYQQQQQLHQLMKQKLHQGNLSHPLMMQQQQQQPQNLVQPNQLQSSQQSGMQTSSVMQPSVMQSASHSSIQQNQQSSVQQSTQPMIQQHPQSVLRPQQQQQSVGVHQQQTPVTQQTMMAPQQQQLMGQSNAANMQQNQLTGQQNSVGDMQQQQQQQRLLGQHSNLPNLQQQQQQQQQLMGQQSLSSLHHQQLGSQSNVSGLQQQQQQQQLLGTQSGNSNMPTNQHSVHILQQPKVPMQQQPQQSAPNLLSSQGQQSQPQPGQQQLMSQIQSQPAQLQQQLGLQQQPNALQRDMQQRLQASSQASGSLLQPQNVVDQQKQLYQSQRALPETSSTSLDSTAGQSNGGDWQEEVYQKIKVMKDMYFPELNEMYQKIATKLQQHDSLPQQPKSEQLEKLKIFKNMLERIIGFLQVSKINVLPGYKEKLGSYEKQIVNFINSNRPRKPSMQQGQHPPPHMHSMQQPSQVQPHDNQMNPQMQSMNLQGSVSTMQQNNMTSLQHNAISSISGVSTAQHNMINSLQSGSDSGQGNTLNSLQQVAVGSLPQNSVTASQQANINTLSSQSGVNMLQSNINPLQSNSNILQHPHLKQQQQEQQLLQSQQLKHQIQQRQIQQQLLQKQLQHQQQQQQQQQQLHQQAKQQLPAQLQSHQMQQLHQMNDVGDLKMRQGMGVKPGVFQQHLSSSQRPAYSHQQLKPGASFPISSPQLLQAASPQMPQHSSPQVDQQNLLSSLPKTGTPLQSANSPFVPSPSTPLAPSPMPGDSEKPISGISSFSNAGNIGHQQTTSAQAAAPSLAIGTPGISASPLLAEFIGPDGTHGTALTAVPGRSSATEQPLERLLKAVKSMSPKTLSASVSDIGSVVSMIDRIAGSAPGNGSRAAVGEDLVAMTKCRLQARNFSIQDGMTGPRKMRRYTSAMPLNVVSSAGSVSDSFKQLIGAETSDLESTATSGIKRPRVEANHVLLEEIREINQRLIDTVVDISDEDVDPTAAAAAEGGEGTIVKCSFNAVALSPNLKSQYASSQMSPIHPLRLLVPTNYPNCSPVLLDKFPVEVSKEYEDVSVKAKSRFSIYLRSLSQPMSLGDIATTWDACARTVISEYAQQSGGGSFSSKYGTWEDCLSAA</sequence>
<feature type="region of interest" description="Disordered" evidence="3">
    <location>
        <begin position="408"/>
        <end position="521"/>
    </location>
</feature>
<dbReference type="Proteomes" id="UP001280121">
    <property type="component" value="Unassembled WGS sequence"/>
</dbReference>
<feature type="region of interest" description="Disordered" evidence="3">
    <location>
        <begin position="266"/>
        <end position="371"/>
    </location>
</feature>
<protein>
    <recommendedName>
        <fullName evidence="4">Mediator complex subunit 15 KIX domain-containing protein</fullName>
    </recommendedName>
</protein>
<evidence type="ECO:0000256" key="3">
    <source>
        <dbReference type="SAM" id="MobiDB-lite"/>
    </source>
</evidence>
<feature type="compositionally biased region" description="Low complexity" evidence="3">
    <location>
        <begin position="683"/>
        <end position="703"/>
    </location>
</feature>
<dbReference type="FunFam" id="1.10.246.20:FF:000003">
    <property type="entry name" value="Mediator of RNA polymerase II transcription subunit 15a"/>
    <property type="match status" value="1"/>
</dbReference>
<dbReference type="PANTHER" id="PTHR33137:SF4">
    <property type="entry name" value="MEDIATOR OF RNA POLYMERASE II TRANSCRIPTION SUBUNIT 15A-RELATED"/>
    <property type="match status" value="1"/>
</dbReference>
<dbReference type="PANTHER" id="PTHR33137">
    <property type="entry name" value="MEDIATOR OF RNA POLYMERASE II TRANSCRIPTION SUBUNIT 15A-RELATED"/>
    <property type="match status" value="1"/>
</dbReference>
<dbReference type="GO" id="GO:0031490">
    <property type="term" value="F:chromatin DNA binding"/>
    <property type="evidence" value="ECO:0007669"/>
    <property type="project" value="InterPro"/>
</dbReference>
<dbReference type="EMBL" id="JANJYI010000006">
    <property type="protein sequence ID" value="KAK2643995.1"/>
    <property type="molecule type" value="Genomic_DNA"/>
</dbReference>
<feature type="compositionally biased region" description="Low complexity" evidence="3">
    <location>
        <begin position="470"/>
        <end position="521"/>
    </location>
</feature>
<feature type="region of interest" description="Disordered" evidence="3">
    <location>
        <begin position="563"/>
        <end position="585"/>
    </location>
</feature>
<feature type="compositionally biased region" description="Polar residues" evidence="3">
    <location>
        <begin position="1004"/>
        <end position="1016"/>
    </location>
</feature>
<feature type="compositionally biased region" description="Pro residues" evidence="3">
    <location>
        <begin position="982"/>
        <end position="994"/>
    </location>
</feature>
<feature type="compositionally biased region" description="Polar residues" evidence="3">
    <location>
        <begin position="915"/>
        <end position="928"/>
    </location>
</feature>
<keyword evidence="2" id="KW-0539">Nucleus</keyword>
<dbReference type="GO" id="GO:0005634">
    <property type="term" value="C:nucleus"/>
    <property type="evidence" value="ECO:0007669"/>
    <property type="project" value="UniProtKB-SubCell"/>
</dbReference>
<comment type="subcellular location">
    <subcellularLocation>
        <location evidence="1">Nucleus</location>
    </subcellularLocation>
</comment>
<feature type="region of interest" description="Disordered" evidence="3">
    <location>
        <begin position="1"/>
        <end position="29"/>
    </location>
</feature>
<evidence type="ECO:0000256" key="1">
    <source>
        <dbReference type="ARBA" id="ARBA00004123"/>
    </source>
</evidence>
<dbReference type="Pfam" id="PF16987">
    <property type="entry name" value="KIX_2"/>
    <property type="match status" value="1"/>
</dbReference>
<name>A0AAD9WVS6_9ROSI</name>
<dbReference type="InterPro" id="IPR044661">
    <property type="entry name" value="MED15a/b/c-like"/>
</dbReference>
<evidence type="ECO:0000313" key="5">
    <source>
        <dbReference type="EMBL" id="KAK2643995.1"/>
    </source>
</evidence>
<reference evidence="5" key="1">
    <citation type="journal article" date="2023" name="Plant J.">
        <title>Genome sequences and population genomics provide insights into the demographic history, inbreeding, and mutation load of two 'living fossil' tree species of Dipteronia.</title>
        <authorList>
            <person name="Feng Y."/>
            <person name="Comes H.P."/>
            <person name="Chen J."/>
            <person name="Zhu S."/>
            <person name="Lu R."/>
            <person name="Zhang X."/>
            <person name="Li P."/>
            <person name="Qiu J."/>
            <person name="Olsen K.M."/>
            <person name="Qiu Y."/>
        </authorList>
    </citation>
    <scope>NUCLEOTIDE SEQUENCE</scope>
    <source>
        <strain evidence="5">KIB01</strain>
    </source>
</reference>
<comment type="caution">
    <text evidence="5">The sequence shown here is derived from an EMBL/GenBank/DDBJ whole genome shotgun (WGS) entry which is preliminary data.</text>
</comment>
<feature type="compositionally biased region" description="Polar residues" evidence="3">
    <location>
        <begin position="936"/>
        <end position="981"/>
    </location>
</feature>
<keyword evidence="6" id="KW-1185">Reference proteome</keyword>
<dbReference type="InterPro" id="IPR036529">
    <property type="entry name" value="KIX_dom_sf"/>
</dbReference>
<evidence type="ECO:0000256" key="2">
    <source>
        <dbReference type="ARBA" id="ARBA00023242"/>
    </source>
</evidence>
<feature type="compositionally biased region" description="Polar residues" evidence="3">
    <location>
        <begin position="457"/>
        <end position="466"/>
    </location>
</feature>
<feature type="compositionally biased region" description="Low complexity" evidence="3">
    <location>
        <begin position="268"/>
        <end position="295"/>
    </location>
</feature>
<feature type="region of interest" description="Disordered" evidence="3">
    <location>
        <begin position="90"/>
        <end position="121"/>
    </location>
</feature>
<evidence type="ECO:0000259" key="4">
    <source>
        <dbReference type="Pfam" id="PF16987"/>
    </source>
</evidence>
<feature type="region of interest" description="Disordered" evidence="3">
    <location>
        <begin position="677"/>
        <end position="709"/>
    </location>
</feature>
<dbReference type="InterPro" id="IPR036546">
    <property type="entry name" value="MED15_KIX"/>
</dbReference>
<feature type="compositionally biased region" description="Polar residues" evidence="3">
    <location>
        <begin position="199"/>
        <end position="218"/>
    </location>
</feature>
<proteinExistence type="predicted"/>
<dbReference type="SUPFAM" id="SSF47040">
    <property type="entry name" value="Kix domain of CBP (creb binding protein)"/>
    <property type="match status" value="1"/>
</dbReference>
<evidence type="ECO:0000313" key="6">
    <source>
        <dbReference type="Proteomes" id="UP001280121"/>
    </source>
</evidence>
<feature type="region of interest" description="Disordered" evidence="3">
    <location>
        <begin position="199"/>
        <end position="240"/>
    </location>
</feature>
<gene>
    <name evidence="5" type="ORF">Ddye_019190</name>
</gene>
<feature type="region of interest" description="Disordered" evidence="3">
    <location>
        <begin position="915"/>
        <end position="1021"/>
    </location>
</feature>
<dbReference type="Gene3D" id="1.10.246.20">
    <property type="entry name" value="Coactivator CBP, KIX domain"/>
    <property type="match status" value="1"/>
</dbReference>
<accession>A0AAD9WVS6</accession>